<dbReference type="EMBL" id="ALAO01000219">
    <property type="protein sequence ID" value="EKO38715.1"/>
    <property type="molecule type" value="Genomic_DNA"/>
</dbReference>
<gene>
    <name evidence="2" type="ORF">B193_2587</name>
</gene>
<dbReference type="AlphaFoldDB" id="K6GP37"/>
<feature type="transmembrane region" description="Helical" evidence="1">
    <location>
        <begin position="7"/>
        <end position="30"/>
    </location>
</feature>
<keyword evidence="1" id="KW-0812">Transmembrane</keyword>
<reference evidence="2 3" key="1">
    <citation type="submission" date="2012-07" db="EMBL/GenBank/DDBJ databases">
        <title>Draft genome sequence of Desulfovibrio magneticus str. Maddingley MBC34 obtained from a metagenomic sequence of a methanogenic enrichment isolated from coal-seam formation water in Victoria, Australia.</title>
        <authorList>
            <person name="Greenfield P."/>
            <person name="Hendry P."/>
            <person name="Li D."/>
            <person name="Rosewarne C.P."/>
            <person name="Tran-Dinh N."/>
            <person name="Elbourne L.D.H."/>
            <person name="Paulsen I.T."/>
            <person name="Midgley D.J."/>
        </authorList>
    </citation>
    <scope>NUCLEOTIDE SEQUENCE [LARGE SCALE GENOMIC DNA]</scope>
    <source>
        <strain evidence="3">Maddingley MBC34</strain>
    </source>
</reference>
<name>K6GP37_9BACT</name>
<sequence>MSTQRAFSIWAITITAVVTFVISGIGGSLFNEYLKRPKPEVVVTSIGFTGGQQYIDIGEELVILTRDNPWSESFERYQTYSSLEKSYENMLRMKKMLEAGIENVKSWTSHNPGGSKQQLSLDEILKTPLCNLEIIGSLLIGSIIREEVSSPPISLERLRATELATNIDNDGDRWMIYLKRQVTNFPYKRCKTKHALNMVECLARSFACGSVANIAHFMNEYLTIAYRDIDGLNRTISGVEKVLLPKSHISLSALVYNSGSTALTVNPYMGLKFEHEDLNGTETILAVSKRLNDGRPTGERDERNDSEGTSVYVEPFLPKKAEGDYLFVPPNSEVRFELESVEAIGGEHGKRIKDLFSANALRCKLIAQTDTGGLLVSSSVIFGRGVSKAQKDSLANVLR</sequence>
<proteinExistence type="predicted"/>
<accession>K6GP37</accession>
<keyword evidence="1" id="KW-0472">Membrane</keyword>
<evidence type="ECO:0000313" key="2">
    <source>
        <dbReference type="EMBL" id="EKO38715.1"/>
    </source>
</evidence>
<comment type="caution">
    <text evidence="2">The sequence shown here is derived from an EMBL/GenBank/DDBJ whole genome shotgun (WGS) entry which is preliminary data.</text>
</comment>
<organism evidence="2 3">
    <name type="scientific">Solidesulfovibrio magneticus str. Maddingley MBC34</name>
    <dbReference type="NCBI Taxonomy" id="1206767"/>
    <lineage>
        <taxon>Bacteria</taxon>
        <taxon>Pseudomonadati</taxon>
        <taxon>Thermodesulfobacteriota</taxon>
        <taxon>Desulfovibrionia</taxon>
        <taxon>Desulfovibrionales</taxon>
        <taxon>Desulfovibrionaceae</taxon>
        <taxon>Solidesulfovibrio</taxon>
    </lineage>
</organism>
<dbReference type="Proteomes" id="UP000006272">
    <property type="component" value="Unassembled WGS sequence"/>
</dbReference>
<keyword evidence="1" id="KW-1133">Transmembrane helix</keyword>
<protein>
    <submittedName>
        <fullName evidence="2">Uncharacterized protein</fullName>
    </submittedName>
</protein>
<evidence type="ECO:0000256" key="1">
    <source>
        <dbReference type="SAM" id="Phobius"/>
    </source>
</evidence>
<evidence type="ECO:0000313" key="3">
    <source>
        <dbReference type="Proteomes" id="UP000006272"/>
    </source>
</evidence>